<gene>
    <name evidence="1" type="ORF">ANN_07899</name>
</gene>
<proteinExistence type="predicted"/>
<dbReference type="Proteomes" id="UP001148838">
    <property type="component" value="Unassembled WGS sequence"/>
</dbReference>
<dbReference type="EMBL" id="JAJSOF020000017">
    <property type="protein sequence ID" value="KAJ4439771.1"/>
    <property type="molecule type" value="Genomic_DNA"/>
</dbReference>
<keyword evidence="2" id="KW-1185">Reference proteome</keyword>
<accession>A0ABQ8T1A5</accession>
<organism evidence="1 2">
    <name type="scientific">Periplaneta americana</name>
    <name type="common">American cockroach</name>
    <name type="synonym">Blatta americana</name>
    <dbReference type="NCBI Taxonomy" id="6978"/>
    <lineage>
        <taxon>Eukaryota</taxon>
        <taxon>Metazoa</taxon>
        <taxon>Ecdysozoa</taxon>
        <taxon>Arthropoda</taxon>
        <taxon>Hexapoda</taxon>
        <taxon>Insecta</taxon>
        <taxon>Pterygota</taxon>
        <taxon>Neoptera</taxon>
        <taxon>Polyneoptera</taxon>
        <taxon>Dictyoptera</taxon>
        <taxon>Blattodea</taxon>
        <taxon>Blattoidea</taxon>
        <taxon>Blattidae</taxon>
        <taxon>Blattinae</taxon>
        <taxon>Periplaneta</taxon>
    </lineage>
</organism>
<protein>
    <submittedName>
        <fullName evidence="1">Uncharacterized protein</fullName>
    </submittedName>
</protein>
<name>A0ABQ8T1A5_PERAM</name>
<sequence>MDVCRQLIADPKNDRFIRRIATCDEKWVYYRNSYTPKQSLDHRHPAKVVKENRFNPNVPVENFKNIKKCIQYMFGCDLVKFLMNRMKCPQAFVILRDYVDSDVHICGWNSAESLMYVSTKQSLNLLTSVDRQDMKSSTNEASTSVGSSLYCLYDMLNMVSLFSKHMFRLRFQFFRTQTPRIVAGGIYAARSLQIVDHESWWNKPLPSVDSTDCSAGNLHTIAESLMMPAIKDAAEVVFGGKSSKEIETIPLYNYTFACRVVEMSQWVKDGMIQKRRCESRRMSSSAYGRRGDVLSTTVPEFPAFRNIPARINSLRALPRAIRTPWKGRWNGSCAAWPPWRCELRARNGRRPPLDEQMRSHMQPVGWYTLILIHPIHFGVHNSPQYGRRVKKPGLLNLNATEIDAAELKLFRPLVGYNLPDLKHSEDIRKELNIQNTTETIRDYRERWQEYLLRMEEHRLPIRLYNYRAKGKRRIGRPRKHKRLRWTGHVARMGESRNAYRVLVGRPEGKRSLERPRCRWEDNIKMDLRKFGYDARDWINLAQDRGLILDFTALLPTAFTCFVIEQQMTASCHPNGKHQPTPPRPVQ</sequence>
<comment type="caution">
    <text evidence="1">The sequence shown here is derived from an EMBL/GenBank/DDBJ whole genome shotgun (WGS) entry which is preliminary data.</text>
</comment>
<evidence type="ECO:0000313" key="1">
    <source>
        <dbReference type="EMBL" id="KAJ4439771.1"/>
    </source>
</evidence>
<dbReference type="InterPro" id="IPR036397">
    <property type="entry name" value="RNaseH_sf"/>
</dbReference>
<evidence type="ECO:0000313" key="2">
    <source>
        <dbReference type="Proteomes" id="UP001148838"/>
    </source>
</evidence>
<reference evidence="1 2" key="1">
    <citation type="journal article" date="2022" name="Allergy">
        <title>Genome assembly and annotation of Periplaneta americana reveal a comprehensive cockroach allergen profile.</title>
        <authorList>
            <person name="Wang L."/>
            <person name="Xiong Q."/>
            <person name="Saelim N."/>
            <person name="Wang L."/>
            <person name="Nong W."/>
            <person name="Wan A.T."/>
            <person name="Shi M."/>
            <person name="Liu X."/>
            <person name="Cao Q."/>
            <person name="Hui J.H.L."/>
            <person name="Sookrung N."/>
            <person name="Leung T.F."/>
            <person name="Tungtrongchitr A."/>
            <person name="Tsui S.K.W."/>
        </authorList>
    </citation>
    <scope>NUCLEOTIDE SEQUENCE [LARGE SCALE GENOMIC DNA]</scope>
    <source>
        <strain evidence="1">PWHHKU_190912</strain>
    </source>
</reference>
<dbReference type="Gene3D" id="3.30.420.10">
    <property type="entry name" value="Ribonuclease H-like superfamily/Ribonuclease H"/>
    <property type="match status" value="1"/>
</dbReference>